<name>A0A1S8NWK6_CLOBE</name>
<dbReference type="GeneID" id="66347930"/>
<protein>
    <submittedName>
        <fullName evidence="1">HK97 gp10 family phage protein</fullName>
    </submittedName>
</protein>
<comment type="caution">
    <text evidence="1">The sequence shown here is derived from an EMBL/GenBank/DDBJ whole genome shotgun (WGS) entry which is preliminary data.</text>
</comment>
<evidence type="ECO:0000313" key="2">
    <source>
        <dbReference type="Proteomes" id="UP000587880"/>
    </source>
</evidence>
<accession>A0A1S8NWK6</accession>
<dbReference type="Proteomes" id="UP000587880">
    <property type="component" value="Unassembled WGS sequence"/>
</dbReference>
<proteinExistence type="predicted"/>
<dbReference type="EMBL" id="JABAGD010000036">
    <property type="protein sequence ID" value="NMF06533.1"/>
    <property type="molecule type" value="Genomic_DNA"/>
</dbReference>
<organism evidence="1 2">
    <name type="scientific">Clostridium beijerinckii</name>
    <name type="common">Clostridium MP</name>
    <dbReference type="NCBI Taxonomy" id="1520"/>
    <lineage>
        <taxon>Bacteria</taxon>
        <taxon>Bacillati</taxon>
        <taxon>Bacillota</taxon>
        <taxon>Clostridia</taxon>
        <taxon>Eubacteriales</taxon>
        <taxon>Clostridiaceae</taxon>
        <taxon>Clostridium</taxon>
    </lineage>
</organism>
<reference evidence="1 2" key="1">
    <citation type="submission" date="2020-04" db="EMBL/GenBank/DDBJ databases">
        <authorList>
            <person name="Hitch T.C.A."/>
            <person name="Wylensek D."/>
            <person name="Clavel T."/>
        </authorList>
    </citation>
    <scope>NUCLEOTIDE SEQUENCE [LARGE SCALE GENOMIC DNA]</scope>
    <source>
        <strain evidence="1 2">WB01_NA02</strain>
    </source>
</reference>
<evidence type="ECO:0000313" key="1">
    <source>
        <dbReference type="EMBL" id="NMF06533.1"/>
    </source>
</evidence>
<dbReference type="AlphaFoldDB" id="A0A1S8NWK6"/>
<sequence length="118" mass="12780">MSKIEGLAKEIAAALAAYSSEVTEGLEVAKQQAANNTAKILKITSPKNTGAYAKGWTVSKEGTRLIVHNRTNYQLTHLLEKGHAKVNGGRVAAKVHIKPAEDQAIEEYISGVERVIRK</sequence>
<gene>
    <name evidence="1" type="ORF">HF849_17600</name>
</gene>
<dbReference type="RefSeq" id="WP_077869610.1">
    <property type="nucleotide sequence ID" value="NZ_BKAK01000119.1"/>
</dbReference>